<dbReference type="EMBL" id="CABVPW010000058">
    <property type="protein sequence ID" value="VWC46959.1"/>
    <property type="molecule type" value="Genomic_DNA"/>
</dbReference>
<dbReference type="AlphaFoldDB" id="A0A6P2SG65"/>
<dbReference type="Proteomes" id="UP000494218">
    <property type="component" value="Unassembled WGS sequence"/>
</dbReference>
<name>A0A6P2SG65_BURL3</name>
<evidence type="ECO:0000313" key="3">
    <source>
        <dbReference type="Proteomes" id="UP000494218"/>
    </source>
</evidence>
<protein>
    <submittedName>
        <fullName evidence="2">Uncharacterized protein</fullName>
    </submittedName>
</protein>
<evidence type="ECO:0000256" key="1">
    <source>
        <dbReference type="SAM" id="MobiDB-lite"/>
    </source>
</evidence>
<evidence type="ECO:0000313" key="2">
    <source>
        <dbReference type="EMBL" id="VWC46959.1"/>
    </source>
</evidence>
<gene>
    <name evidence="2" type="ORF">BLA23254_07436</name>
</gene>
<reference evidence="2 3" key="1">
    <citation type="submission" date="2019-09" db="EMBL/GenBank/DDBJ databases">
        <authorList>
            <person name="Depoorter E."/>
        </authorList>
    </citation>
    <scope>NUCLEOTIDE SEQUENCE [LARGE SCALE GENOMIC DNA]</scope>
    <source>
        <strain evidence="2">LMG 23254</strain>
    </source>
</reference>
<proteinExistence type="predicted"/>
<sequence length="276" mass="30057">MGSVTMFFTRVLAQAFPGGPRQSTVHQPPPGSNVRTVGTGALNETFVTIGGMAHLFVDEGDSVVEFVPAFDDAPGDTMFGTKILPALAPHWAMLSEHEMPLKDAIATAIRRESLPASPASSVASAPADSGARAEQSQGARQSTEDAEFEPRTSLPMRESSRSRNQRGGNEAAGRSPVVEGRITSWGEETFPDRRPGKSRSYRSFAIHLDTRNGDETLQGEGLKEAISECGCRVGDLVKVKRLRKIKVPAFRKEDGSPIYKDGQQVMWDKWLWSITK</sequence>
<organism evidence="2 3">
    <name type="scientific">Burkholderia lata (strain ATCC 17760 / DSM 23089 / LMG 22485 / NCIMB 9086 / R18194 / 383)</name>
    <dbReference type="NCBI Taxonomy" id="482957"/>
    <lineage>
        <taxon>Bacteria</taxon>
        <taxon>Pseudomonadati</taxon>
        <taxon>Pseudomonadota</taxon>
        <taxon>Betaproteobacteria</taxon>
        <taxon>Burkholderiales</taxon>
        <taxon>Burkholderiaceae</taxon>
        <taxon>Burkholderia</taxon>
        <taxon>Burkholderia cepacia complex</taxon>
    </lineage>
</organism>
<dbReference type="RefSeq" id="WP_175035414.1">
    <property type="nucleotide sequence ID" value="NZ_CABVPW010000058.1"/>
</dbReference>
<feature type="region of interest" description="Disordered" evidence="1">
    <location>
        <begin position="116"/>
        <end position="198"/>
    </location>
</feature>
<feature type="compositionally biased region" description="Low complexity" evidence="1">
    <location>
        <begin position="116"/>
        <end position="130"/>
    </location>
</feature>
<accession>A0A6P2SG65</accession>